<dbReference type="Proteomes" id="UP000887565">
    <property type="component" value="Unplaced"/>
</dbReference>
<feature type="region of interest" description="Disordered" evidence="1">
    <location>
        <begin position="1"/>
        <end position="20"/>
    </location>
</feature>
<accession>A0A915JC38</accession>
<evidence type="ECO:0000256" key="1">
    <source>
        <dbReference type="SAM" id="MobiDB-lite"/>
    </source>
</evidence>
<proteinExistence type="predicted"/>
<evidence type="ECO:0000313" key="2">
    <source>
        <dbReference type="Proteomes" id="UP000887565"/>
    </source>
</evidence>
<organism evidence="2 3">
    <name type="scientific">Romanomermis culicivorax</name>
    <name type="common">Nematode worm</name>
    <dbReference type="NCBI Taxonomy" id="13658"/>
    <lineage>
        <taxon>Eukaryota</taxon>
        <taxon>Metazoa</taxon>
        <taxon>Ecdysozoa</taxon>
        <taxon>Nematoda</taxon>
        <taxon>Enoplea</taxon>
        <taxon>Dorylaimia</taxon>
        <taxon>Mermithida</taxon>
        <taxon>Mermithoidea</taxon>
        <taxon>Mermithidae</taxon>
        <taxon>Romanomermis</taxon>
    </lineage>
</organism>
<reference evidence="3" key="1">
    <citation type="submission" date="2022-11" db="UniProtKB">
        <authorList>
            <consortium name="WormBaseParasite"/>
        </authorList>
    </citation>
    <scope>IDENTIFICATION</scope>
</reference>
<feature type="compositionally biased region" description="Basic and acidic residues" evidence="1">
    <location>
        <begin position="1"/>
        <end position="12"/>
    </location>
</feature>
<feature type="region of interest" description="Disordered" evidence="1">
    <location>
        <begin position="62"/>
        <end position="86"/>
    </location>
</feature>
<evidence type="ECO:0000313" key="3">
    <source>
        <dbReference type="WBParaSite" id="nRc.2.0.1.t23206-RA"/>
    </source>
</evidence>
<dbReference type="AlphaFoldDB" id="A0A915JC38"/>
<protein>
    <submittedName>
        <fullName evidence="3">Uncharacterized protein</fullName>
    </submittedName>
</protein>
<name>A0A915JC38_ROMCU</name>
<sequence length="152" mass="17226">METDKIKKETSDKGTSTRGLTESVGNLRFRKNVCPVKGLLYYRCNGNGPRCRRRGEIAPETLPAAKSLARPNPQQGRQNGLRLFFGRGPRSRPKKNVLDVIQDMAKAPQLNEKPLPTHLHYIVCLLFSSFSWAVSSLQICGTSRRSEHYRDR</sequence>
<dbReference type="WBParaSite" id="nRc.2.0.1.t23206-RA">
    <property type="protein sequence ID" value="nRc.2.0.1.t23206-RA"/>
    <property type="gene ID" value="nRc.2.0.1.g23206"/>
</dbReference>
<keyword evidence="2" id="KW-1185">Reference proteome</keyword>